<sequence length="234" mass="25626">MPTTLWGITLYIAALFPGVAYAFAREGHRAVAKRTVLRETVTFVFVSFVCDAIVIVVILFAAIWFRPLGTVILQLVQGDFSWVSDNLLLAALFACGIIALTTLLGFALGSKWIYEGGLKKLWDAPTPRDESAWTKVFKHEDGEVVDVSLVLKSGAWVGGVLNSFDDDPDPHVNREITIINPMYREAGGEKEAPTETHFAVISASEIELLQATLRKAPADDVAMLDQNEGSTDQD</sequence>
<evidence type="ECO:0000256" key="1">
    <source>
        <dbReference type="SAM" id="Phobius"/>
    </source>
</evidence>
<protein>
    <submittedName>
        <fullName evidence="2">Uncharacterized protein</fullName>
    </submittedName>
</protein>
<feature type="transmembrane region" description="Helical" evidence="1">
    <location>
        <begin position="87"/>
        <end position="109"/>
    </location>
</feature>
<keyword evidence="1" id="KW-0472">Membrane</keyword>
<dbReference type="OrthoDB" id="5126157at2"/>
<dbReference type="InterPro" id="IPR045919">
    <property type="entry name" value="DUF6338"/>
</dbReference>
<dbReference type="Pfam" id="PF19865">
    <property type="entry name" value="DUF6338"/>
    <property type="match status" value="1"/>
</dbReference>
<dbReference type="AlphaFoldDB" id="A0A1H0YG07"/>
<dbReference type="RefSeq" id="WP_143025970.1">
    <property type="nucleotide sequence ID" value="NZ_FNKB01000001.1"/>
</dbReference>
<dbReference type="EMBL" id="FNKB01000001">
    <property type="protein sequence ID" value="SDQ14175.1"/>
    <property type="molecule type" value="Genomic_DNA"/>
</dbReference>
<accession>A0A1H0YG07</accession>
<organism evidence="2 3">
    <name type="scientific">Leucobacter chromiiresistens</name>
    <dbReference type="NCBI Taxonomy" id="1079994"/>
    <lineage>
        <taxon>Bacteria</taxon>
        <taxon>Bacillati</taxon>
        <taxon>Actinomycetota</taxon>
        <taxon>Actinomycetes</taxon>
        <taxon>Micrococcales</taxon>
        <taxon>Microbacteriaceae</taxon>
        <taxon>Leucobacter</taxon>
    </lineage>
</organism>
<gene>
    <name evidence="2" type="ORF">SAMN04488565_0845</name>
</gene>
<name>A0A1H0YG07_9MICO</name>
<proteinExistence type="predicted"/>
<keyword evidence="1" id="KW-1133">Transmembrane helix</keyword>
<keyword evidence="1" id="KW-0812">Transmembrane</keyword>
<feature type="transmembrane region" description="Helical" evidence="1">
    <location>
        <begin position="6"/>
        <end position="24"/>
    </location>
</feature>
<reference evidence="2 3" key="1">
    <citation type="submission" date="2016-10" db="EMBL/GenBank/DDBJ databases">
        <authorList>
            <person name="de Groot N.N."/>
        </authorList>
    </citation>
    <scope>NUCLEOTIDE SEQUENCE [LARGE SCALE GENOMIC DNA]</scope>
    <source>
        <strain evidence="2 3">DSM 22788</strain>
    </source>
</reference>
<evidence type="ECO:0000313" key="3">
    <source>
        <dbReference type="Proteomes" id="UP000182690"/>
    </source>
</evidence>
<dbReference type="Proteomes" id="UP000182690">
    <property type="component" value="Unassembled WGS sequence"/>
</dbReference>
<evidence type="ECO:0000313" key="2">
    <source>
        <dbReference type="EMBL" id="SDQ14175.1"/>
    </source>
</evidence>
<feature type="transmembrane region" description="Helical" evidence="1">
    <location>
        <begin position="44"/>
        <end position="67"/>
    </location>
</feature>